<comment type="caution">
    <text evidence="2">The sequence shown here is derived from an EMBL/GenBank/DDBJ whole genome shotgun (WGS) entry which is preliminary data.</text>
</comment>
<reference evidence="3" key="1">
    <citation type="journal article" date="2019" name="Int. J. Syst. Evol. Microbiol.">
        <title>The Global Catalogue of Microorganisms (GCM) 10K type strain sequencing project: providing services to taxonomists for standard genome sequencing and annotation.</title>
        <authorList>
            <consortium name="The Broad Institute Genomics Platform"/>
            <consortium name="The Broad Institute Genome Sequencing Center for Infectious Disease"/>
            <person name="Wu L."/>
            <person name="Ma J."/>
        </authorList>
    </citation>
    <scope>NUCLEOTIDE SEQUENCE [LARGE SCALE GENOMIC DNA]</scope>
    <source>
        <strain evidence="3">JCM 18054</strain>
    </source>
</reference>
<keyword evidence="1" id="KW-0732">Signal</keyword>
<dbReference type="PROSITE" id="PS51257">
    <property type="entry name" value="PROKAR_LIPOPROTEIN"/>
    <property type="match status" value="1"/>
</dbReference>
<name>A0ABP8VN29_9PSEU</name>
<proteinExistence type="predicted"/>
<organism evidence="2 3">
    <name type="scientific">Amycolatopsis dongchuanensis</name>
    <dbReference type="NCBI Taxonomy" id="1070866"/>
    <lineage>
        <taxon>Bacteria</taxon>
        <taxon>Bacillati</taxon>
        <taxon>Actinomycetota</taxon>
        <taxon>Actinomycetes</taxon>
        <taxon>Pseudonocardiales</taxon>
        <taxon>Pseudonocardiaceae</taxon>
        <taxon>Amycolatopsis</taxon>
    </lineage>
</organism>
<gene>
    <name evidence="2" type="ORF">GCM10023214_71580</name>
</gene>
<sequence length="167" mass="18115">MASGLRAGVGALFLTLVLSACGGAQMRSTPDPNTPTLTAEQAKERVEEYLQSFRAAFPAEATLELLGDADGACTDASGVNFDGRVQPGRTYWVRGLDQVRYDSYFDALKSWLPAHGWTVDKDARPQDRYLHAYRPDDGFTMSLQANRQGGLSIDASSPCVWPDGTPP</sequence>
<accession>A0ABP8VN29</accession>
<evidence type="ECO:0000256" key="1">
    <source>
        <dbReference type="SAM" id="SignalP"/>
    </source>
</evidence>
<evidence type="ECO:0008006" key="4">
    <source>
        <dbReference type="Google" id="ProtNLM"/>
    </source>
</evidence>
<feature type="signal peptide" evidence="1">
    <location>
        <begin position="1"/>
        <end position="20"/>
    </location>
</feature>
<dbReference type="Proteomes" id="UP001500192">
    <property type="component" value="Unassembled WGS sequence"/>
</dbReference>
<dbReference type="EMBL" id="BAABIB010000152">
    <property type="protein sequence ID" value="GAA4667352.1"/>
    <property type="molecule type" value="Genomic_DNA"/>
</dbReference>
<feature type="chain" id="PRO_5046535087" description="Lipoprotein" evidence="1">
    <location>
        <begin position="21"/>
        <end position="167"/>
    </location>
</feature>
<evidence type="ECO:0000313" key="2">
    <source>
        <dbReference type="EMBL" id="GAA4667352.1"/>
    </source>
</evidence>
<keyword evidence="3" id="KW-1185">Reference proteome</keyword>
<evidence type="ECO:0000313" key="3">
    <source>
        <dbReference type="Proteomes" id="UP001500192"/>
    </source>
</evidence>
<protein>
    <recommendedName>
        <fullName evidence="4">Lipoprotein</fullName>
    </recommendedName>
</protein>